<dbReference type="InterPro" id="IPR003661">
    <property type="entry name" value="HisK_dim/P_dom"/>
</dbReference>
<dbReference type="FunFam" id="3.30.565.10:FF:000006">
    <property type="entry name" value="Sensor histidine kinase WalK"/>
    <property type="match status" value="1"/>
</dbReference>
<dbReference type="EMBL" id="CP036259">
    <property type="protein sequence ID" value="QDR81432.1"/>
    <property type="molecule type" value="Genomic_DNA"/>
</dbReference>
<dbReference type="SUPFAM" id="SSF55785">
    <property type="entry name" value="PYP-like sensor domain (PAS domain)"/>
    <property type="match status" value="1"/>
</dbReference>
<name>A0A517DVQ0_9FIRM</name>
<dbReference type="GO" id="GO:0004721">
    <property type="term" value="F:phosphoprotein phosphatase activity"/>
    <property type="evidence" value="ECO:0007669"/>
    <property type="project" value="TreeGrafter"/>
</dbReference>
<evidence type="ECO:0000256" key="2">
    <source>
        <dbReference type="ARBA" id="ARBA00004370"/>
    </source>
</evidence>
<keyword evidence="5 12" id="KW-0808">Transferase</keyword>
<evidence type="ECO:0000256" key="4">
    <source>
        <dbReference type="ARBA" id="ARBA00022553"/>
    </source>
</evidence>
<dbReference type="InterPro" id="IPR013656">
    <property type="entry name" value="PAS_4"/>
</dbReference>
<dbReference type="Proteomes" id="UP000320776">
    <property type="component" value="Chromosome"/>
</dbReference>
<feature type="transmembrane region" description="Helical" evidence="9">
    <location>
        <begin position="44"/>
        <end position="64"/>
    </location>
</feature>
<feature type="transmembrane region" description="Helical" evidence="9">
    <location>
        <begin position="16"/>
        <end position="37"/>
    </location>
</feature>
<evidence type="ECO:0000259" key="10">
    <source>
        <dbReference type="PROSITE" id="PS50109"/>
    </source>
</evidence>
<evidence type="ECO:0000256" key="5">
    <source>
        <dbReference type="ARBA" id="ARBA00022679"/>
    </source>
</evidence>
<evidence type="ECO:0000256" key="6">
    <source>
        <dbReference type="ARBA" id="ARBA00022777"/>
    </source>
</evidence>
<feature type="domain" description="Histidine kinase" evidence="10">
    <location>
        <begin position="404"/>
        <end position="622"/>
    </location>
</feature>
<dbReference type="InterPro" id="IPR000014">
    <property type="entry name" value="PAS"/>
</dbReference>
<keyword evidence="8 9" id="KW-0472">Membrane</keyword>
<reference evidence="12 13" key="1">
    <citation type="submission" date="2019-02" db="EMBL/GenBank/DDBJ databases">
        <title>Closed genome of Sporomusa termitida DSM 4440.</title>
        <authorList>
            <person name="Poehlein A."/>
            <person name="Daniel R."/>
        </authorList>
    </citation>
    <scope>NUCLEOTIDE SEQUENCE [LARGE SCALE GENOMIC DNA]</scope>
    <source>
        <strain evidence="12 13">DSM 4440</strain>
    </source>
</reference>
<dbReference type="RefSeq" id="WP_170233275.1">
    <property type="nucleotide sequence ID" value="NZ_CP036259.1"/>
</dbReference>
<evidence type="ECO:0000256" key="3">
    <source>
        <dbReference type="ARBA" id="ARBA00012438"/>
    </source>
</evidence>
<dbReference type="CDD" id="cd00075">
    <property type="entry name" value="HATPase"/>
    <property type="match status" value="1"/>
</dbReference>
<dbReference type="PROSITE" id="PS50109">
    <property type="entry name" value="HIS_KIN"/>
    <property type="match status" value="1"/>
</dbReference>
<dbReference type="Pfam" id="PF00512">
    <property type="entry name" value="HisKA"/>
    <property type="match status" value="1"/>
</dbReference>
<dbReference type="InterPro" id="IPR036097">
    <property type="entry name" value="HisK_dim/P_sf"/>
</dbReference>
<evidence type="ECO:0000256" key="9">
    <source>
        <dbReference type="SAM" id="Phobius"/>
    </source>
</evidence>
<keyword evidence="9" id="KW-1133">Transmembrane helix</keyword>
<dbReference type="Gene3D" id="1.10.287.130">
    <property type="match status" value="1"/>
</dbReference>
<dbReference type="Pfam" id="PF02518">
    <property type="entry name" value="HATPase_c"/>
    <property type="match status" value="1"/>
</dbReference>
<comment type="catalytic activity">
    <reaction evidence="1">
        <text>ATP + protein L-histidine = ADP + protein N-phospho-L-histidine.</text>
        <dbReference type="EC" id="2.7.13.3"/>
    </reaction>
</comment>
<dbReference type="NCBIfam" id="TIGR00229">
    <property type="entry name" value="sensory_box"/>
    <property type="match status" value="1"/>
</dbReference>
<keyword evidence="9" id="KW-0812">Transmembrane</keyword>
<evidence type="ECO:0000256" key="7">
    <source>
        <dbReference type="ARBA" id="ARBA00023012"/>
    </source>
</evidence>
<dbReference type="EC" id="2.7.13.3" evidence="3"/>
<dbReference type="Pfam" id="PF08448">
    <property type="entry name" value="PAS_4"/>
    <property type="match status" value="1"/>
</dbReference>
<evidence type="ECO:0000256" key="8">
    <source>
        <dbReference type="ARBA" id="ARBA00023136"/>
    </source>
</evidence>
<keyword evidence="13" id="KW-1185">Reference proteome</keyword>
<dbReference type="GO" id="GO:0000155">
    <property type="term" value="F:phosphorelay sensor kinase activity"/>
    <property type="evidence" value="ECO:0007669"/>
    <property type="project" value="InterPro"/>
</dbReference>
<dbReference type="InterPro" id="IPR036890">
    <property type="entry name" value="HATPase_C_sf"/>
</dbReference>
<evidence type="ECO:0000313" key="12">
    <source>
        <dbReference type="EMBL" id="QDR81432.1"/>
    </source>
</evidence>
<proteinExistence type="predicted"/>
<accession>A0A517DVQ0</accession>
<dbReference type="Gene3D" id="3.30.565.10">
    <property type="entry name" value="Histidine kinase-like ATPase, C-terminal domain"/>
    <property type="match status" value="1"/>
</dbReference>
<dbReference type="SUPFAM" id="SSF47384">
    <property type="entry name" value="Homodimeric domain of signal transducing histidine kinase"/>
    <property type="match status" value="1"/>
</dbReference>
<dbReference type="InterPro" id="IPR050351">
    <property type="entry name" value="BphY/WalK/GraS-like"/>
</dbReference>
<dbReference type="CDD" id="cd00082">
    <property type="entry name" value="HisKA"/>
    <property type="match status" value="1"/>
</dbReference>
<dbReference type="SMART" id="SM00388">
    <property type="entry name" value="HisKA"/>
    <property type="match status" value="1"/>
</dbReference>
<dbReference type="SUPFAM" id="SSF55781">
    <property type="entry name" value="GAF domain-like"/>
    <property type="match status" value="1"/>
</dbReference>
<organism evidence="12 13">
    <name type="scientific">Sporomusa termitida</name>
    <dbReference type="NCBI Taxonomy" id="2377"/>
    <lineage>
        <taxon>Bacteria</taxon>
        <taxon>Bacillati</taxon>
        <taxon>Bacillota</taxon>
        <taxon>Negativicutes</taxon>
        <taxon>Selenomonadales</taxon>
        <taxon>Sporomusaceae</taxon>
        <taxon>Sporomusa</taxon>
    </lineage>
</organism>
<comment type="subcellular location">
    <subcellularLocation>
        <location evidence="2">Membrane</location>
    </subcellularLocation>
</comment>
<keyword evidence="7" id="KW-0902">Two-component regulatory system</keyword>
<dbReference type="Gene3D" id="3.30.450.20">
    <property type="entry name" value="PAS domain"/>
    <property type="match status" value="1"/>
</dbReference>
<dbReference type="KEGG" id="sted:SPTER_28120"/>
<evidence type="ECO:0000259" key="11">
    <source>
        <dbReference type="PROSITE" id="PS50112"/>
    </source>
</evidence>
<dbReference type="SUPFAM" id="SSF55874">
    <property type="entry name" value="ATPase domain of HSP90 chaperone/DNA topoisomerase II/histidine kinase"/>
    <property type="match status" value="1"/>
</dbReference>
<sequence length="631" mass="70643">MPEAVTMKNLSIKAHLWIAFAIIPIIPIVFLSSLLLLQSQEIPLQSVILSVVGTLVFTLLLGYFPAKRITSTIKILLEYIQAVISSEDEINPVSFPRFAPQEFHLMAGNFFIMAQKIKESRQELIKLNTELEQRVEERTMSLLRTNRELAILNQLITPTAPSPGGADIIGGCVRQFCELSGVNVKLYLTKPVFSLLGAYEDMMRGEDNETGGRIRQDNVHRYYVQPIRSGNTTFGHLVVSNSPLSEADCQFLQTLSHSAGIIIQKEMLSLTLQQNHAVLKAVLESMYDAITLIDKKREVVYANGRMAKLLNIPRDKMRGLSESHIFEAIAGRLADSDRQIFEQVRQGNGIFRFKINYGDTQRHIMLSAFPVTDDEHHIIGKGLVWRDITKEHEVDKLKSDLLSMVSHEFKTPITSIKGSVETLLRVDTDWDEAFKQEMLTGIHEDIGRIQELVNDWLDISRIDAKAISLDREPVRPSDVVEHAVRKLPKHFTSGVKIESTVAESLPLLYGDRVRLGQVLSNLFTNAIRYNVRSPHIKITANCDEHYVHISVADNGIGISDKHLTKVFDRFYCVDTSRERPSGGTGLGLAICKGIVDAHQGRISVASSEGTGSVFTVSIPKYRGSGGNYEKV</sequence>
<dbReference type="AlphaFoldDB" id="A0A517DVQ0"/>
<keyword evidence="4" id="KW-0597">Phosphoprotein</keyword>
<evidence type="ECO:0000313" key="13">
    <source>
        <dbReference type="Proteomes" id="UP000320776"/>
    </source>
</evidence>
<dbReference type="SMART" id="SM00091">
    <property type="entry name" value="PAS"/>
    <property type="match status" value="1"/>
</dbReference>
<dbReference type="GO" id="GO:0005886">
    <property type="term" value="C:plasma membrane"/>
    <property type="evidence" value="ECO:0007669"/>
    <property type="project" value="TreeGrafter"/>
</dbReference>
<dbReference type="InterPro" id="IPR005467">
    <property type="entry name" value="His_kinase_dom"/>
</dbReference>
<gene>
    <name evidence="12" type="primary">rcsC_4</name>
    <name evidence="12" type="ORF">SPTER_28120</name>
</gene>
<dbReference type="SMART" id="SM00387">
    <property type="entry name" value="HATPase_c"/>
    <property type="match status" value="1"/>
</dbReference>
<feature type="domain" description="PAS" evidence="11">
    <location>
        <begin position="275"/>
        <end position="348"/>
    </location>
</feature>
<dbReference type="PANTHER" id="PTHR45453:SF1">
    <property type="entry name" value="PHOSPHATE REGULON SENSOR PROTEIN PHOR"/>
    <property type="match status" value="1"/>
</dbReference>
<dbReference type="GO" id="GO:0016036">
    <property type="term" value="P:cellular response to phosphate starvation"/>
    <property type="evidence" value="ECO:0007669"/>
    <property type="project" value="TreeGrafter"/>
</dbReference>
<keyword evidence="6 12" id="KW-0418">Kinase</keyword>
<protein>
    <recommendedName>
        <fullName evidence="3">histidine kinase</fullName>
        <ecNumber evidence="3">2.7.13.3</ecNumber>
    </recommendedName>
</protein>
<dbReference type="InterPro" id="IPR035965">
    <property type="entry name" value="PAS-like_dom_sf"/>
</dbReference>
<dbReference type="InterPro" id="IPR004358">
    <property type="entry name" value="Sig_transdc_His_kin-like_C"/>
</dbReference>
<dbReference type="PANTHER" id="PTHR45453">
    <property type="entry name" value="PHOSPHATE REGULON SENSOR PROTEIN PHOR"/>
    <property type="match status" value="1"/>
</dbReference>
<dbReference type="PRINTS" id="PR00344">
    <property type="entry name" value="BCTRLSENSOR"/>
</dbReference>
<evidence type="ECO:0000256" key="1">
    <source>
        <dbReference type="ARBA" id="ARBA00000085"/>
    </source>
</evidence>
<dbReference type="PROSITE" id="PS50112">
    <property type="entry name" value="PAS"/>
    <property type="match status" value="1"/>
</dbReference>
<dbReference type="InterPro" id="IPR003594">
    <property type="entry name" value="HATPase_dom"/>
</dbReference>